<feature type="region of interest" description="Disordered" evidence="1">
    <location>
        <begin position="1"/>
        <end position="69"/>
    </location>
</feature>
<organism evidence="3 4">
    <name type="scientific">Lolium multiflorum</name>
    <name type="common">Italian ryegrass</name>
    <name type="synonym">Lolium perenne subsp. multiflorum</name>
    <dbReference type="NCBI Taxonomy" id="4521"/>
    <lineage>
        <taxon>Eukaryota</taxon>
        <taxon>Viridiplantae</taxon>
        <taxon>Streptophyta</taxon>
        <taxon>Embryophyta</taxon>
        <taxon>Tracheophyta</taxon>
        <taxon>Spermatophyta</taxon>
        <taxon>Magnoliopsida</taxon>
        <taxon>Liliopsida</taxon>
        <taxon>Poales</taxon>
        <taxon>Poaceae</taxon>
        <taxon>BOP clade</taxon>
        <taxon>Pooideae</taxon>
        <taxon>Poodae</taxon>
        <taxon>Poeae</taxon>
        <taxon>Poeae Chloroplast Group 2 (Poeae type)</taxon>
        <taxon>Loliodinae</taxon>
        <taxon>Loliinae</taxon>
        <taxon>Lolium</taxon>
    </lineage>
</organism>
<feature type="transmembrane region" description="Helical" evidence="2">
    <location>
        <begin position="89"/>
        <end position="113"/>
    </location>
</feature>
<gene>
    <name evidence="3" type="ORF">QYE76_051833</name>
</gene>
<dbReference type="PANTHER" id="PTHR46631:SF2">
    <property type="entry name" value="OS01G0242900 PROTEIN"/>
    <property type="match status" value="1"/>
</dbReference>
<evidence type="ECO:0000313" key="4">
    <source>
        <dbReference type="Proteomes" id="UP001231189"/>
    </source>
</evidence>
<name>A0AAD8STS7_LOLMU</name>
<evidence type="ECO:0000313" key="3">
    <source>
        <dbReference type="EMBL" id="KAK1663674.1"/>
    </source>
</evidence>
<keyword evidence="2" id="KW-1133">Transmembrane helix</keyword>
<dbReference type="AlphaFoldDB" id="A0AAD8STS7"/>
<feature type="transmembrane region" description="Helical" evidence="2">
    <location>
        <begin position="125"/>
        <end position="149"/>
    </location>
</feature>
<protein>
    <recommendedName>
        <fullName evidence="5">60S ribosomal protein L18a-like protein</fullName>
    </recommendedName>
</protein>
<feature type="compositionally biased region" description="Gly residues" evidence="1">
    <location>
        <begin position="11"/>
        <end position="22"/>
    </location>
</feature>
<proteinExistence type="predicted"/>
<evidence type="ECO:0000256" key="1">
    <source>
        <dbReference type="SAM" id="MobiDB-lite"/>
    </source>
</evidence>
<reference evidence="3" key="1">
    <citation type="submission" date="2023-07" db="EMBL/GenBank/DDBJ databases">
        <title>A chromosome-level genome assembly of Lolium multiflorum.</title>
        <authorList>
            <person name="Chen Y."/>
            <person name="Copetti D."/>
            <person name="Kolliker R."/>
            <person name="Studer B."/>
        </authorList>
    </citation>
    <scope>NUCLEOTIDE SEQUENCE</scope>
    <source>
        <strain evidence="3">02402/16</strain>
        <tissue evidence="3">Leaf</tissue>
    </source>
</reference>
<feature type="compositionally biased region" description="Pro residues" evidence="1">
    <location>
        <begin position="29"/>
        <end position="47"/>
    </location>
</feature>
<keyword evidence="2" id="KW-0472">Membrane</keyword>
<keyword evidence="4" id="KW-1185">Reference proteome</keyword>
<comment type="caution">
    <text evidence="3">The sequence shown here is derived from an EMBL/GenBank/DDBJ whole genome shotgun (WGS) entry which is preliminary data.</text>
</comment>
<accession>A0AAD8STS7</accession>
<dbReference type="PANTHER" id="PTHR46631">
    <property type="entry name" value="60S RIBOSOMAL PROTEIN L18A-LIKE"/>
    <property type="match status" value="1"/>
</dbReference>
<keyword evidence="2" id="KW-0812">Transmembrane</keyword>
<evidence type="ECO:0000256" key="2">
    <source>
        <dbReference type="SAM" id="Phobius"/>
    </source>
</evidence>
<dbReference type="InterPro" id="IPR044804">
    <property type="entry name" value="Ribosomal_eL20z-like"/>
</dbReference>
<sequence>MSGDEGDKAKAGGGDGGGGGEYGTFQGPPSYPPPRPPVVGYPQPVQPPGLVGQRYSRNRGGYHSGAAQDTEAGVRGHGYDRLPCCGLGIGWVLFITGFLFTIPWYVGAVLLCFYREEKREKPGFIACTVGAVILTILIIVVAILDAVLVHD</sequence>
<dbReference type="EMBL" id="JAUUTY010000003">
    <property type="protein sequence ID" value="KAK1663674.1"/>
    <property type="molecule type" value="Genomic_DNA"/>
</dbReference>
<feature type="compositionally biased region" description="Basic and acidic residues" evidence="1">
    <location>
        <begin position="1"/>
        <end position="10"/>
    </location>
</feature>
<dbReference type="Proteomes" id="UP001231189">
    <property type="component" value="Unassembled WGS sequence"/>
</dbReference>
<evidence type="ECO:0008006" key="5">
    <source>
        <dbReference type="Google" id="ProtNLM"/>
    </source>
</evidence>